<dbReference type="UniPathway" id="UPA00661"/>
<feature type="domain" description="Acyl-CoA oxidase C-alpha1" evidence="15">
    <location>
        <begin position="289"/>
        <end position="457"/>
    </location>
</feature>
<accession>A0A8H4EG30</accession>
<dbReference type="GO" id="GO:0003997">
    <property type="term" value="F:acyl-CoA oxidase activity"/>
    <property type="evidence" value="ECO:0007669"/>
    <property type="project" value="InterPro"/>
</dbReference>
<reference evidence="16 17" key="1">
    <citation type="journal article" date="2019" name="Environ. Microbiol.">
        <title>At the nexus of three kingdoms: the genome of the mycorrhizal fungus Gigaspora margarita provides insights into plant, endobacterial and fungal interactions.</title>
        <authorList>
            <person name="Venice F."/>
            <person name="Ghignone S."/>
            <person name="Salvioli di Fossalunga A."/>
            <person name="Amselem J."/>
            <person name="Novero M."/>
            <person name="Xianan X."/>
            <person name="Sedzielewska Toro K."/>
            <person name="Morin E."/>
            <person name="Lipzen A."/>
            <person name="Grigoriev I.V."/>
            <person name="Henrissat B."/>
            <person name="Martin F.M."/>
            <person name="Bonfante P."/>
        </authorList>
    </citation>
    <scope>NUCLEOTIDE SEQUENCE [LARGE SCALE GENOMIC DNA]</scope>
    <source>
        <strain evidence="16 17">BEG34</strain>
    </source>
</reference>
<dbReference type="Pfam" id="PF14749">
    <property type="entry name" value="Acyl-CoA_ox_N"/>
    <property type="match status" value="1"/>
</dbReference>
<evidence type="ECO:0000256" key="3">
    <source>
        <dbReference type="ARBA" id="ARBA00006288"/>
    </source>
</evidence>
<dbReference type="Proteomes" id="UP000439903">
    <property type="component" value="Unassembled WGS sequence"/>
</dbReference>
<dbReference type="Pfam" id="PF22924">
    <property type="entry name" value="ACOX_C_alpha1"/>
    <property type="match status" value="1"/>
</dbReference>
<dbReference type="Pfam" id="PF01756">
    <property type="entry name" value="ACOX"/>
    <property type="match status" value="1"/>
</dbReference>
<protein>
    <recommendedName>
        <fullName evidence="10">Acyl-coenzyme A oxidase</fullName>
    </recommendedName>
</protein>
<dbReference type="FunFam" id="1.10.540.10:FF:000015">
    <property type="entry name" value="Acyl-coenzyme A oxidase"/>
    <property type="match status" value="1"/>
</dbReference>
<gene>
    <name evidence="16" type="ORF">F8M41_023880</name>
</gene>
<dbReference type="InterPro" id="IPR036250">
    <property type="entry name" value="AcylCo_DH-like_C"/>
</dbReference>
<dbReference type="Gene3D" id="1.20.140.10">
    <property type="entry name" value="Butyryl-CoA Dehydrogenase, subunit A, domain 3"/>
    <property type="match status" value="2"/>
</dbReference>
<feature type="active site" description="Proton acceptor" evidence="11">
    <location>
        <position position="443"/>
    </location>
</feature>
<dbReference type="InterPro" id="IPR009100">
    <property type="entry name" value="AcylCoA_DH/oxidase_NM_dom_sf"/>
</dbReference>
<evidence type="ECO:0000256" key="6">
    <source>
        <dbReference type="ARBA" id="ARBA00022832"/>
    </source>
</evidence>
<feature type="domain" description="Acyl-coenzyme A oxidase N-terminal" evidence="14">
    <location>
        <begin position="32"/>
        <end position="146"/>
    </location>
</feature>
<feature type="binding site" evidence="12">
    <location>
        <position position="191"/>
    </location>
    <ligand>
        <name>FAD</name>
        <dbReference type="ChEBI" id="CHEBI:57692"/>
    </ligand>
</feature>
<dbReference type="FunFam" id="1.20.140.10:FF:000005">
    <property type="entry name" value="Acyl-coenzyme A oxidase"/>
    <property type="match status" value="1"/>
</dbReference>
<dbReference type="InterPro" id="IPR046373">
    <property type="entry name" value="Acyl-CoA_Oxase/DH_mid-dom_sf"/>
</dbReference>
<evidence type="ECO:0000256" key="1">
    <source>
        <dbReference type="ARBA" id="ARBA00001974"/>
    </source>
</evidence>
<evidence type="ECO:0000259" key="13">
    <source>
        <dbReference type="Pfam" id="PF01756"/>
    </source>
</evidence>
<dbReference type="Gene3D" id="2.40.110.10">
    <property type="entry name" value="Butyryl-CoA Dehydrogenase, subunit A, domain 2"/>
    <property type="match status" value="1"/>
</dbReference>
<evidence type="ECO:0000256" key="7">
    <source>
        <dbReference type="ARBA" id="ARBA00023002"/>
    </source>
</evidence>
<keyword evidence="6" id="KW-0276">Fatty acid metabolism</keyword>
<evidence type="ECO:0000256" key="5">
    <source>
        <dbReference type="ARBA" id="ARBA00022827"/>
    </source>
</evidence>
<dbReference type="GO" id="GO:0005777">
    <property type="term" value="C:peroxisome"/>
    <property type="evidence" value="ECO:0007669"/>
    <property type="project" value="UniProtKB-SubCell"/>
</dbReference>
<dbReference type="OrthoDB" id="538336at2759"/>
<dbReference type="InterPro" id="IPR002655">
    <property type="entry name" value="Acyl-CoA_oxidase_C"/>
</dbReference>
<dbReference type="AlphaFoldDB" id="A0A8H4EG30"/>
<dbReference type="InterPro" id="IPR029320">
    <property type="entry name" value="Acyl-CoA_ox_N"/>
</dbReference>
<proteinExistence type="inferred from homology"/>
<evidence type="ECO:0000256" key="4">
    <source>
        <dbReference type="ARBA" id="ARBA00022630"/>
    </source>
</evidence>
<evidence type="ECO:0000256" key="12">
    <source>
        <dbReference type="PIRSR" id="PIRSR000168-2"/>
    </source>
</evidence>
<dbReference type="InterPro" id="IPR055060">
    <property type="entry name" value="ACOX_C_alpha1"/>
</dbReference>
<sequence length="699" mass="79510">MTSYIKIPSHLTPSDPQGSELLARERSKATFDVNELTLALYGAEELSRFKRILKILESDPILDKSNIYYMGRTELFKYALRKDKRIIQLAATHKWNVDEFKIASRLVDMSGPYSIHQSMFLPTILGQGTEEQKRKFLNPAIRHEIIGCYAQTELGHGSNVQGLETTSTYIPETDEFEIHTPHLTAAKWWAGGLGRTANHSVVMARLITNGQDKGPHPFIVQIRDLTTHEPLPGITIGDIGPKFGFNTTDNGFMLFDHVRIPRFNMLSKFSQVTKGTGEYKKPPNEKLSYGTMVFVRSVIIFNAGLALARAATISVRYSAVRRQFVDKENPMILPNGQVVETAVLDYTMQQYRLFPVIAQAYAIYFTGEIITNLYKQYIDQSSRGDFSLLADLHASTSGLKSLTSGIAVDSIEDCRRACGGHGYSNFSGFTRFYQDYLPNTTWEGDNYILTQQTARYLFKTYREIIHSKQQSEEFSLRSNESPTIFYMLRYLSNPSQKCTVISPSDFKNPEVQLAIYGYRAAYLIARAVDQIDNHKKSWNSMLVEINRISRAHCQYILVHNFILTLQPQTSDSMNEKRRILHNSPSLKTVLTSVCNLFALHTMEKNLSEFLESGYLSPKQSEMLRVQISESLNEIRPNAVALVDAFYLPDYLLNSALGRYDGKVYETMIEWASKEPLNGITLDINPYSEKLFRNDVKAKI</sequence>
<evidence type="ECO:0000313" key="16">
    <source>
        <dbReference type="EMBL" id="KAF0479491.1"/>
    </source>
</evidence>
<evidence type="ECO:0000256" key="2">
    <source>
        <dbReference type="ARBA" id="ARBA00004275"/>
    </source>
</evidence>
<evidence type="ECO:0000259" key="14">
    <source>
        <dbReference type="Pfam" id="PF14749"/>
    </source>
</evidence>
<name>A0A8H4EG30_GIGMA</name>
<dbReference type="GO" id="GO:0055088">
    <property type="term" value="P:lipid homeostasis"/>
    <property type="evidence" value="ECO:0007669"/>
    <property type="project" value="TreeGrafter"/>
</dbReference>
<evidence type="ECO:0000256" key="10">
    <source>
        <dbReference type="PIRNR" id="PIRNR000168"/>
    </source>
</evidence>
<comment type="caution">
    <text evidence="16">The sequence shown here is derived from an EMBL/GenBank/DDBJ whole genome shotgun (WGS) entry which is preliminary data.</text>
</comment>
<evidence type="ECO:0000256" key="9">
    <source>
        <dbReference type="ARBA" id="ARBA00023140"/>
    </source>
</evidence>
<dbReference type="GO" id="GO:0005504">
    <property type="term" value="F:fatty acid binding"/>
    <property type="evidence" value="ECO:0007669"/>
    <property type="project" value="TreeGrafter"/>
</dbReference>
<keyword evidence="4 10" id="KW-0285">Flavoprotein</keyword>
<feature type="domain" description="Acyl-CoA oxidase C-terminal" evidence="13">
    <location>
        <begin position="508"/>
        <end position="678"/>
    </location>
</feature>
<evidence type="ECO:0000256" key="8">
    <source>
        <dbReference type="ARBA" id="ARBA00023098"/>
    </source>
</evidence>
<dbReference type="FunFam" id="1.20.140.10:FF:000013">
    <property type="entry name" value="Acyl-coenzyme A oxidase"/>
    <property type="match status" value="1"/>
</dbReference>
<dbReference type="PANTHER" id="PTHR10909">
    <property type="entry name" value="ELECTRON TRANSPORT OXIDOREDUCTASE"/>
    <property type="match status" value="1"/>
</dbReference>
<evidence type="ECO:0000259" key="15">
    <source>
        <dbReference type="Pfam" id="PF22924"/>
    </source>
</evidence>
<dbReference type="EMBL" id="WTPW01000791">
    <property type="protein sequence ID" value="KAF0479491.1"/>
    <property type="molecule type" value="Genomic_DNA"/>
</dbReference>
<dbReference type="GO" id="GO:0033540">
    <property type="term" value="P:fatty acid beta-oxidation using acyl-CoA oxidase"/>
    <property type="evidence" value="ECO:0007669"/>
    <property type="project" value="UniProtKB-UniPathway"/>
</dbReference>
<comment type="cofactor">
    <cofactor evidence="1">
        <name>FAD</name>
        <dbReference type="ChEBI" id="CHEBI:57692"/>
    </cofactor>
</comment>
<dbReference type="InterPro" id="IPR012258">
    <property type="entry name" value="Acyl-CoA_oxidase"/>
</dbReference>
<keyword evidence="7" id="KW-0560">Oxidoreductase</keyword>
<comment type="subcellular location">
    <subcellularLocation>
        <location evidence="2">Peroxisome</location>
    </subcellularLocation>
</comment>
<feature type="binding site" evidence="12">
    <location>
        <position position="152"/>
    </location>
    <ligand>
        <name>FAD</name>
        <dbReference type="ChEBI" id="CHEBI:57692"/>
    </ligand>
</feature>
<dbReference type="InterPro" id="IPR037069">
    <property type="entry name" value="AcylCoA_DH/ox_N_sf"/>
</dbReference>
<comment type="similarity">
    <text evidence="3 10">Belongs to the acyl-CoA oxidase family.</text>
</comment>
<evidence type="ECO:0000313" key="17">
    <source>
        <dbReference type="Proteomes" id="UP000439903"/>
    </source>
</evidence>
<dbReference type="Gene3D" id="1.10.540.10">
    <property type="entry name" value="Acyl-CoA dehydrogenase/oxidase, N-terminal domain"/>
    <property type="match status" value="1"/>
</dbReference>
<dbReference type="FunFam" id="2.40.110.10:FF:000003">
    <property type="entry name" value="Acyl-coenzyme A oxidase"/>
    <property type="match status" value="1"/>
</dbReference>
<organism evidence="16 17">
    <name type="scientific">Gigaspora margarita</name>
    <dbReference type="NCBI Taxonomy" id="4874"/>
    <lineage>
        <taxon>Eukaryota</taxon>
        <taxon>Fungi</taxon>
        <taxon>Fungi incertae sedis</taxon>
        <taxon>Mucoromycota</taxon>
        <taxon>Glomeromycotina</taxon>
        <taxon>Glomeromycetes</taxon>
        <taxon>Diversisporales</taxon>
        <taxon>Gigasporaceae</taxon>
        <taxon>Gigaspora</taxon>
    </lineage>
</organism>
<keyword evidence="17" id="KW-1185">Reference proteome</keyword>
<dbReference type="PANTHER" id="PTHR10909:SF250">
    <property type="entry name" value="PEROXISOMAL ACYL-COENZYME A OXIDASE 1"/>
    <property type="match status" value="1"/>
</dbReference>
<evidence type="ECO:0000256" key="11">
    <source>
        <dbReference type="PIRSR" id="PIRSR000168-1"/>
    </source>
</evidence>
<dbReference type="SUPFAM" id="SSF47203">
    <property type="entry name" value="Acyl-CoA dehydrogenase C-terminal domain-like"/>
    <property type="match status" value="2"/>
</dbReference>
<dbReference type="GO" id="GO:0071949">
    <property type="term" value="F:FAD binding"/>
    <property type="evidence" value="ECO:0007669"/>
    <property type="project" value="InterPro"/>
</dbReference>
<keyword evidence="5 10" id="KW-0274">FAD</keyword>
<dbReference type="PIRSF" id="PIRSF000168">
    <property type="entry name" value="Acyl-CoA_oxidase"/>
    <property type="match status" value="1"/>
</dbReference>
<keyword evidence="9" id="KW-0576">Peroxisome</keyword>
<keyword evidence="8" id="KW-0443">Lipid metabolism</keyword>
<dbReference type="SUPFAM" id="SSF56645">
    <property type="entry name" value="Acyl-CoA dehydrogenase NM domain-like"/>
    <property type="match status" value="1"/>
</dbReference>